<dbReference type="Pfam" id="PF09820">
    <property type="entry name" value="AAA-ATPase_like"/>
    <property type="match status" value="1"/>
</dbReference>
<dbReference type="OrthoDB" id="1050390at2"/>
<evidence type="ECO:0000313" key="2">
    <source>
        <dbReference type="EMBL" id="SEA05892.1"/>
    </source>
</evidence>
<feature type="domain" description="AAA-ATPase-like" evidence="1">
    <location>
        <begin position="9"/>
        <end position="208"/>
    </location>
</feature>
<protein>
    <submittedName>
        <fullName evidence="2">PD-(D/E)XK nuclease superfamily protein</fullName>
    </submittedName>
</protein>
<dbReference type="PANTHER" id="PTHR34825">
    <property type="entry name" value="CONSERVED PROTEIN, WITH A WEAK D-GALACTARATE DEHYDRATASE/ALTRONATE HYDROLASE DOMAIN"/>
    <property type="match status" value="1"/>
</dbReference>
<reference evidence="2 3" key="1">
    <citation type="submission" date="2016-10" db="EMBL/GenBank/DDBJ databases">
        <authorList>
            <person name="de Groot N.N."/>
        </authorList>
    </citation>
    <scope>NUCLEOTIDE SEQUENCE [LARGE SCALE GENOMIC DNA]</scope>
    <source>
        <strain evidence="2 3">DSM 2872</strain>
    </source>
</reference>
<evidence type="ECO:0000313" key="3">
    <source>
        <dbReference type="Proteomes" id="UP000183469"/>
    </source>
</evidence>
<dbReference type="SUPFAM" id="SSF52540">
    <property type="entry name" value="P-loop containing nucleoside triphosphate hydrolases"/>
    <property type="match status" value="1"/>
</dbReference>
<sequence length="525" mass="60191">MSSMLRKLPIGVQSFAHLRREGYLYVDKTKYIYDLVNGSKQYFLSRPRRFGKSLFLSTLKAYWQGQKELFSGLYIAAEEEKSVHPWQAYPVFVFDFNGKNYQKAQALENVLDEKLRGWEQEYALSGTQSLEERFQLLLAAAKEKSGRPCVVLVDEYDKPLLDVMVDETLAEHNKAVFKGFFGVLKSCDEYLQFVFITGVTKFSKVSIFSDLNHLKDISMNKKYAAICGITENELTDTLWPQVEKFAEVQGKTAKDCQQKLRRTYDGYHFHPQGEGVYNPFSLLNALDDGELRSYWFVTGTPTFLIKKLQDGEFDLWKFTDGKLYSDERALADYRADNPDILPLLYQTGYLTIVGYDDRRQRLTMGFPNEEVKYGFLESLMPAYAPKAVPGTDTDIFTLDDYVENGNVDGIRQILTALFASIPYTSAGTRFEHYFATVIYLVFTLLGKYVHSEVHNSQGRADCVLETAAYVYIFEFKLDKSAQAALAQIEEKGYALPYTADKRKIYRIGVNFSSESRNIAAWEVCE</sequence>
<dbReference type="EMBL" id="FNQG01000007">
    <property type="protein sequence ID" value="SEA05892.1"/>
    <property type="molecule type" value="Genomic_DNA"/>
</dbReference>
<gene>
    <name evidence="2" type="ORF">SAMN05660648_01767</name>
</gene>
<dbReference type="InterPro" id="IPR027417">
    <property type="entry name" value="P-loop_NTPase"/>
</dbReference>
<dbReference type="AlphaFoldDB" id="A0A1H3Y505"/>
<dbReference type="Pfam" id="PF08011">
    <property type="entry name" value="PDDEXK_9"/>
    <property type="match status" value="1"/>
</dbReference>
<dbReference type="InterPro" id="IPR012547">
    <property type="entry name" value="PDDEXK_9"/>
</dbReference>
<dbReference type="RefSeq" id="WP_074672163.1">
    <property type="nucleotide sequence ID" value="NZ_FNQG01000007.1"/>
</dbReference>
<name>A0A1H3Y505_SELRU</name>
<dbReference type="PANTHER" id="PTHR34825:SF1">
    <property type="entry name" value="AAA-ATPASE-LIKE DOMAIN-CONTAINING PROTEIN"/>
    <property type="match status" value="1"/>
</dbReference>
<proteinExistence type="predicted"/>
<evidence type="ECO:0000259" key="1">
    <source>
        <dbReference type="Pfam" id="PF09820"/>
    </source>
</evidence>
<organism evidence="2 3">
    <name type="scientific">Selenomonas ruminantium</name>
    <dbReference type="NCBI Taxonomy" id="971"/>
    <lineage>
        <taxon>Bacteria</taxon>
        <taxon>Bacillati</taxon>
        <taxon>Bacillota</taxon>
        <taxon>Negativicutes</taxon>
        <taxon>Selenomonadales</taxon>
        <taxon>Selenomonadaceae</taxon>
        <taxon>Selenomonas</taxon>
    </lineage>
</organism>
<accession>A0A1H3Y505</accession>
<dbReference type="InterPro" id="IPR018631">
    <property type="entry name" value="AAA-ATPase-like_dom"/>
</dbReference>
<dbReference type="Proteomes" id="UP000183469">
    <property type="component" value="Unassembled WGS sequence"/>
</dbReference>
<dbReference type="Gene3D" id="3.40.50.300">
    <property type="entry name" value="P-loop containing nucleotide triphosphate hydrolases"/>
    <property type="match status" value="1"/>
</dbReference>